<reference evidence="2" key="1">
    <citation type="submission" date="2021-01" db="EMBL/GenBank/DDBJ databases">
        <authorList>
            <person name="Corre E."/>
            <person name="Pelletier E."/>
            <person name="Niang G."/>
            <person name="Scheremetjew M."/>
            <person name="Finn R."/>
            <person name="Kale V."/>
            <person name="Holt S."/>
            <person name="Cochrane G."/>
            <person name="Meng A."/>
            <person name="Brown T."/>
            <person name="Cohen L."/>
        </authorList>
    </citation>
    <scope>NUCLEOTIDE SEQUENCE</scope>
    <source>
        <strain evidence="2">CCMP1756</strain>
    </source>
</reference>
<organism evidence="2">
    <name type="scientific">Pelagomonas calceolata</name>
    <dbReference type="NCBI Taxonomy" id="35677"/>
    <lineage>
        <taxon>Eukaryota</taxon>
        <taxon>Sar</taxon>
        <taxon>Stramenopiles</taxon>
        <taxon>Ochrophyta</taxon>
        <taxon>Pelagophyceae</taxon>
        <taxon>Pelagomonadales</taxon>
        <taxon>Pelagomonadaceae</taxon>
        <taxon>Pelagomonas</taxon>
    </lineage>
</organism>
<feature type="compositionally biased region" description="Acidic residues" evidence="1">
    <location>
        <begin position="514"/>
        <end position="534"/>
    </location>
</feature>
<sequence>MAAPSRESTGRLVTDSTFTLPYAYPSSADYSIESQFDDVPGPYRRQRGTRAATTFGNSTREDYASYLRSIGGGGARCSFDPGHPSWCGVNPGPERYEDGRGFPVARPSFMDKKPPRDSKTLQKTLRALGEKCWPNATVGSVVVELSSKEPTYALPKKAERQTSSKSGWARDRSIRFRKDQEDRLFGKYDHPAKFAVRTNLTGANATIGCKIGKGKRVSFLKDAVASHDHFQDSERATVARDCERWRAGTPGAKQRPAFGNAIPRDCLPKQGVPRKTPRPVFENKALHKLLTENKPLRRRKDGSVPAERDLDNDYEDDFERRWWPRQTKHWPPVKKRPVGRKTKIRQRQFGRQERPALHEAMKVAGRLKGASGCPGEYSPKCPNRPSTVDESMRTFNVHLRPATSPPKLRSPVEVPDNMPRSIRKLPKPPDWKVWQSPVAKRLSSSRNERRRLRTAASMKRAEAEAARRPSTSAAVYRIRSPLSSRGSLASKPPAPAPQPEPAASSPPEPAASSEGDEYSDDAEEEEELYSEDEG</sequence>
<feature type="region of interest" description="Disordered" evidence="1">
    <location>
        <begin position="400"/>
        <end position="534"/>
    </location>
</feature>
<proteinExistence type="predicted"/>
<dbReference type="Proteomes" id="UP000789595">
    <property type="component" value="Unassembled WGS sequence"/>
</dbReference>
<keyword evidence="4" id="KW-1185">Reference proteome</keyword>
<feature type="compositionally biased region" description="Pro residues" evidence="1">
    <location>
        <begin position="492"/>
        <end position="509"/>
    </location>
</feature>
<evidence type="ECO:0000313" key="2">
    <source>
        <dbReference type="EMBL" id="CAE0695616.1"/>
    </source>
</evidence>
<gene>
    <name evidence="2" type="ORF">PCAL00307_LOCUS11052</name>
    <name evidence="3" type="ORF">PECAL_3P01830</name>
</gene>
<evidence type="ECO:0000256" key="1">
    <source>
        <dbReference type="SAM" id="MobiDB-lite"/>
    </source>
</evidence>
<evidence type="ECO:0000313" key="4">
    <source>
        <dbReference type="Proteomes" id="UP000789595"/>
    </source>
</evidence>
<dbReference type="EMBL" id="CAKKNE010000003">
    <property type="protein sequence ID" value="CAH0370305.1"/>
    <property type="molecule type" value="Genomic_DNA"/>
</dbReference>
<reference evidence="3" key="2">
    <citation type="submission" date="2021-11" db="EMBL/GenBank/DDBJ databases">
        <authorList>
            <consortium name="Genoscope - CEA"/>
            <person name="William W."/>
        </authorList>
    </citation>
    <scope>NUCLEOTIDE SEQUENCE</scope>
</reference>
<evidence type="ECO:0000313" key="3">
    <source>
        <dbReference type="EMBL" id="CAH0370305.1"/>
    </source>
</evidence>
<dbReference type="EMBL" id="HBIW01012876">
    <property type="protein sequence ID" value="CAE0695616.1"/>
    <property type="molecule type" value="Transcribed_RNA"/>
</dbReference>
<feature type="region of interest" description="Disordered" evidence="1">
    <location>
        <begin position="248"/>
        <end position="282"/>
    </location>
</feature>
<protein>
    <submittedName>
        <fullName evidence="2">Uncharacterized protein</fullName>
    </submittedName>
</protein>
<dbReference type="AlphaFoldDB" id="A0A7S3ZVR7"/>
<name>A0A7S3ZVR7_9STRA</name>
<accession>A0A7S3ZVR7</accession>